<proteinExistence type="predicted"/>
<evidence type="ECO:0000313" key="2">
    <source>
        <dbReference type="EMBL" id="QWZ07311.1"/>
    </source>
</evidence>
<feature type="transmembrane region" description="Helical" evidence="1">
    <location>
        <begin position="37"/>
        <end position="57"/>
    </location>
</feature>
<dbReference type="EMBL" id="CP077062">
    <property type="protein sequence ID" value="QWZ07311.1"/>
    <property type="molecule type" value="Genomic_DNA"/>
</dbReference>
<evidence type="ECO:0000313" key="3">
    <source>
        <dbReference type="Proteomes" id="UP000683575"/>
    </source>
</evidence>
<keyword evidence="1" id="KW-1133">Transmembrane helix</keyword>
<keyword evidence="1" id="KW-0812">Transmembrane</keyword>
<protein>
    <submittedName>
        <fullName evidence="2">DUF1003 domain-containing protein</fullName>
    </submittedName>
</protein>
<gene>
    <name evidence="2" type="ORF">KRR39_17845</name>
</gene>
<name>A0A975XZD3_9ACTN</name>
<dbReference type="RefSeq" id="WP_216938822.1">
    <property type="nucleotide sequence ID" value="NZ_CP077062.1"/>
</dbReference>
<evidence type="ECO:0000256" key="1">
    <source>
        <dbReference type="SAM" id="Phobius"/>
    </source>
</evidence>
<dbReference type="AlphaFoldDB" id="A0A975XZD3"/>
<dbReference type="InterPro" id="IPR010406">
    <property type="entry name" value="DUF1003"/>
</dbReference>
<reference evidence="2" key="1">
    <citation type="submission" date="2021-06" db="EMBL/GenBank/DDBJ databases">
        <title>Complete genome sequence of Nocardioides sp. G188.</title>
        <authorList>
            <person name="Im W.-T."/>
        </authorList>
    </citation>
    <scope>NUCLEOTIDE SEQUENCE</scope>
    <source>
        <strain evidence="2">G188</strain>
    </source>
</reference>
<sequence>MTSPGNHAPRVHPVTAAMLAQRAESVQLKIADGITTFAGSMTFVYIHAAAFAVWMLVFERSPWPTLTLIVSLEAIFLSTFVLIGQNRQAAFQQAKADHDFVESELELKTNTEITRQIHTLTTELHRRVVTEGAG</sequence>
<dbReference type="Proteomes" id="UP000683575">
    <property type="component" value="Chromosome"/>
</dbReference>
<dbReference type="KEGG" id="nps:KRR39_17845"/>
<keyword evidence="3" id="KW-1185">Reference proteome</keyword>
<keyword evidence="1" id="KW-0472">Membrane</keyword>
<dbReference type="Pfam" id="PF06210">
    <property type="entry name" value="DUF1003"/>
    <property type="match status" value="1"/>
</dbReference>
<organism evidence="2 3">
    <name type="scientific">Nocardioides panacis</name>
    <dbReference type="NCBI Taxonomy" id="2849501"/>
    <lineage>
        <taxon>Bacteria</taxon>
        <taxon>Bacillati</taxon>
        <taxon>Actinomycetota</taxon>
        <taxon>Actinomycetes</taxon>
        <taxon>Propionibacteriales</taxon>
        <taxon>Nocardioidaceae</taxon>
        <taxon>Nocardioides</taxon>
    </lineage>
</organism>
<feature type="transmembrane region" description="Helical" evidence="1">
    <location>
        <begin position="63"/>
        <end position="83"/>
    </location>
</feature>
<accession>A0A975XZD3</accession>